<evidence type="ECO:0000256" key="1">
    <source>
        <dbReference type="ARBA" id="ARBA00007734"/>
    </source>
</evidence>
<dbReference type="EC" id="3.2.1.-" evidence="3"/>
<dbReference type="GO" id="GO:0016020">
    <property type="term" value="C:membrane"/>
    <property type="evidence" value="ECO:0007669"/>
    <property type="project" value="InterPro"/>
</dbReference>
<comment type="similarity">
    <text evidence="1">Belongs to the transglycosylase Slt family.</text>
</comment>
<evidence type="ECO:0000259" key="2">
    <source>
        <dbReference type="Pfam" id="PF01464"/>
    </source>
</evidence>
<gene>
    <name evidence="3" type="ORF">HELGO_WM7577</name>
</gene>
<dbReference type="SUPFAM" id="SSF53955">
    <property type="entry name" value="Lysozyme-like"/>
    <property type="match status" value="1"/>
</dbReference>
<accession>A0A6S6UMW8</accession>
<dbReference type="PANTHER" id="PTHR37423:SF2">
    <property type="entry name" value="MEMBRANE-BOUND LYTIC MUREIN TRANSGLYCOSYLASE C"/>
    <property type="match status" value="1"/>
</dbReference>
<dbReference type="PROSITE" id="PS00922">
    <property type="entry name" value="TRANSGLYCOSYLASE"/>
    <property type="match status" value="1"/>
</dbReference>
<protein>
    <submittedName>
        <fullName evidence="3">Membrane-bound lytic murein transglycosylase D (EC)</fullName>
        <ecNumber evidence="3">3.2.1.-</ecNumber>
    </submittedName>
</protein>
<organism evidence="3">
    <name type="scientific">uncultured Thiotrichaceae bacterium</name>
    <dbReference type="NCBI Taxonomy" id="298394"/>
    <lineage>
        <taxon>Bacteria</taxon>
        <taxon>Pseudomonadati</taxon>
        <taxon>Pseudomonadota</taxon>
        <taxon>Gammaproteobacteria</taxon>
        <taxon>Thiotrichales</taxon>
        <taxon>Thiotrichaceae</taxon>
        <taxon>environmental samples</taxon>
    </lineage>
</organism>
<name>A0A6S6UMW8_9GAMM</name>
<dbReference type="InterPro" id="IPR000189">
    <property type="entry name" value="Transglyc_AS"/>
</dbReference>
<dbReference type="GO" id="GO:0008933">
    <property type="term" value="F:peptidoglycan lytic transglycosylase activity"/>
    <property type="evidence" value="ECO:0007669"/>
    <property type="project" value="InterPro"/>
</dbReference>
<dbReference type="InterPro" id="IPR023346">
    <property type="entry name" value="Lysozyme-like_dom_sf"/>
</dbReference>
<dbReference type="PANTHER" id="PTHR37423">
    <property type="entry name" value="SOLUBLE LYTIC MUREIN TRANSGLYCOSYLASE-RELATED"/>
    <property type="match status" value="1"/>
</dbReference>
<dbReference type="GO" id="GO:0016798">
    <property type="term" value="F:hydrolase activity, acting on glycosyl bonds"/>
    <property type="evidence" value="ECO:0007669"/>
    <property type="project" value="UniProtKB-KW"/>
</dbReference>
<dbReference type="Gene3D" id="1.10.530.10">
    <property type="match status" value="1"/>
</dbReference>
<dbReference type="EMBL" id="CACVAT010000546">
    <property type="protein sequence ID" value="CAA6829733.1"/>
    <property type="molecule type" value="Genomic_DNA"/>
</dbReference>
<reference evidence="3" key="1">
    <citation type="submission" date="2020-01" db="EMBL/GenBank/DDBJ databases">
        <authorList>
            <person name="Meier V. D."/>
            <person name="Meier V D."/>
        </authorList>
    </citation>
    <scope>NUCLEOTIDE SEQUENCE</scope>
    <source>
        <strain evidence="3">HLG_WM_MAG_09</strain>
    </source>
</reference>
<dbReference type="AlphaFoldDB" id="A0A6S6UMW8"/>
<evidence type="ECO:0000313" key="3">
    <source>
        <dbReference type="EMBL" id="CAA6829733.1"/>
    </source>
</evidence>
<sequence length="244" mass="27044">MNIKITPASAGKRLALLFLFSFALIGQNVFADIYSYVDSEGNRWITNGSVRGERNVELLRKTPKKKKVAVKTTSSSSGSKVYRGKISCGSHQRISRKTQQYLPTIRKYAKTYRVEENLIKALIRQESCFNPKARSHAGAMGLMQLMPGTADMMGVSNAMSPKQNIRGGVKYLARMLHRFGGNKELALAGYNAGPGNVDKYNGIPPFRETRNYVVKVMSEYQRLTGTGTAGITRSGSSFSRSERQ</sequence>
<dbReference type="InterPro" id="IPR008258">
    <property type="entry name" value="Transglycosylase_SLT_dom_1"/>
</dbReference>
<keyword evidence="3" id="KW-0326">Glycosidase</keyword>
<feature type="domain" description="Transglycosylase SLT" evidence="2">
    <location>
        <begin position="104"/>
        <end position="212"/>
    </location>
</feature>
<dbReference type="CDD" id="cd00254">
    <property type="entry name" value="LT-like"/>
    <property type="match status" value="1"/>
</dbReference>
<proteinExistence type="inferred from homology"/>
<dbReference type="Pfam" id="PF01464">
    <property type="entry name" value="SLT"/>
    <property type="match status" value="1"/>
</dbReference>
<dbReference type="GO" id="GO:0000270">
    <property type="term" value="P:peptidoglycan metabolic process"/>
    <property type="evidence" value="ECO:0007669"/>
    <property type="project" value="InterPro"/>
</dbReference>
<keyword evidence="3" id="KW-0378">Hydrolase</keyword>